<keyword evidence="7" id="KW-0131">Cell cycle</keyword>
<evidence type="ECO:0000256" key="4">
    <source>
        <dbReference type="ARBA" id="ARBA00022692"/>
    </source>
</evidence>
<evidence type="ECO:0000256" key="7">
    <source>
        <dbReference type="HAMAP-Rule" id="MF_00038"/>
    </source>
</evidence>
<sequence length="336" mass="37325">MMCIKFCILVKKEKIMLFLFAIIALLITFVLVPVLIPTLKRMKFGQSIREEGPESHMKKTGTPTMGGLTFLISIIITSLIAVFFVDKSNPIILLLFVTIGFGLIGFIDDYIIVVKKNNQGLTSKQKFLAQIGIAVIFFVLSYVFHLIHFSTAIHIPFTEVDIPLSIFYVIFIVFWQVGFSNAVNLTDGLDGLATGLSIIGFTMYAIMSFILDSPAIGTFCVIMIFALLGFLPFNLNPAKVFMGDTGSLALGGIFATLSIMLNAELSLLFVGFVFVAETLSVILQVASYKLTRKRIFKMSPIHHHFELCGWNEWKVVTVFWTVGLVTGLIGLWIGVH</sequence>
<comment type="cofactor">
    <cofactor evidence="7 9">
        <name>Mg(2+)</name>
        <dbReference type="ChEBI" id="CHEBI:18420"/>
    </cofactor>
</comment>
<keyword evidence="3 7" id="KW-0808">Transferase</keyword>
<feature type="transmembrane region" description="Helical" evidence="7">
    <location>
        <begin position="65"/>
        <end position="85"/>
    </location>
</feature>
<evidence type="ECO:0000256" key="2">
    <source>
        <dbReference type="ARBA" id="ARBA00005583"/>
    </source>
</evidence>
<comment type="pathway">
    <text evidence="7">Cell wall biogenesis; peptidoglycan biosynthesis.</text>
</comment>
<keyword evidence="6 7" id="KW-0472">Membrane</keyword>
<evidence type="ECO:0000313" key="10">
    <source>
        <dbReference type="EMBL" id="KXA39654.1"/>
    </source>
</evidence>
<keyword evidence="7 9" id="KW-0479">Metal-binding</keyword>
<feature type="binding site" evidence="9">
    <location>
        <position position="244"/>
    </location>
    <ligand>
        <name>Mg(2+)</name>
        <dbReference type="ChEBI" id="CHEBI:18420"/>
    </ligand>
</feature>
<evidence type="ECO:0000256" key="1">
    <source>
        <dbReference type="ARBA" id="ARBA00004141"/>
    </source>
</evidence>
<comment type="catalytic activity">
    <reaction evidence="7">
        <text>UDP-N-acetyl-alpha-D-muramoyl-L-alanyl-gamma-D-glutamyl-L-lysyl-D-alanyl-D-alanine + di-trans,octa-cis-undecaprenyl phosphate = Mur2Ac(oyl-L-Ala-gamma-D-Glu-L-Lys-D-Ala-D-Ala)-di-trans,octa-cis-undecaprenyl diphosphate + UMP</text>
        <dbReference type="Rhea" id="RHEA:21920"/>
        <dbReference type="ChEBI" id="CHEBI:57865"/>
        <dbReference type="ChEBI" id="CHEBI:60032"/>
        <dbReference type="ChEBI" id="CHEBI:60392"/>
        <dbReference type="ChEBI" id="CHEBI:70758"/>
        <dbReference type="EC" id="2.7.8.13"/>
    </reaction>
</comment>
<dbReference type="Pfam" id="PF00953">
    <property type="entry name" value="Glycos_transf_4"/>
    <property type="match status" value="1"/>
</dbReference>
<comment type="function">
    <text evidence="7">Catalyzes the initial step of the lipid cycle reactions in the biosynthesis of the cell wall peptidoglycan: transfers peptidoglycan precursor phospho-MurNAc-pentapeptide from UDP-MurNAc-pentapeptide onto the lipid carrier undecaprenyl phosphate, yielding undecaprenyl-pyrophosphoryl-MurNAc-pentapeptide, known as lipid I.</text>
</comment>
<dbReference type="PANTHER" id="PTHR22926:SF5">
    <property type="entry name" value="PHOSPHO-N-ACETYLMURAMOYL-PENTAPEPTIDE-TRANSFERASE HOMOLOG"/>
    <property type="match status" value="1"/>
</dbReference>
<dbReference type="PANTHER" id="PTHR22926">
    <property type="entry name" value="PHOSPHO-N-ACETYLMURAMOYL-PENTAPEPTIDE-TRANSFERASE"/>
    <property type="match status" value="1"/>
</dbReference>
<dbReference type="InterPro" id="IPR018480">
    <property type="entry name" value="PNAcMuramoyl-5peptid_Trfase_CS"/>
</dbReference>
<dbReference type="EMBL" id="LRQI01000024">
    <property type="protein sequence ID" value="KXA39654.1"/>
    <property type="molecule type" value="Genomic_DNA"/>
</dbReference>
<feature type="transmembrane region" description="Helical" evidence="7">
    <location>
        <begin position="15"/>
        <end position="36"/>
    </location>
</feature>
<dbReference type="InterPro" id="IPR000715">
    <property type="entry name" value="Glycosyl_transferase_4"/>
</dbReference>
<evidence type="ECO:0000313" key="11">
    <source>
        <dbReference type="Proteomes" id="UP000070063"/>
    </source>
</evidence>
<gene>
    <name evidence="7" type="primary">mraY</name>
    <name evidence="10" type="ORF">HMPREF3225_00554</name>
</gene>
<accession>A0ABD4EHE5</accession>
<dbReference type="PROSITE" id="PS01348">
    <property type="entry name" value="MRAY_2"/>
    <property type="match status" value="1"/>
</dbReference>
<evidence type="ECO:0000256" key="6">
    <source>
        <dbReference type="ARBA" id="ARBA00023136"/>
    </source>
</evidence>
<evidence type="ECO:0000256" key="5">
    <source>
        <dbReference type="ARBA" id="ARBA00022989"/>
    </source>
</evidence>
<keyword evidence="7" id="KW-0132">Cell division</keyword>
<name>A0ABD4EHE5_STALU</name>
<dbReference type="AlphaFoldDB" id="A0ABD4EHE5"/>
<evidence type="ECO:0000256" key="8">
    <source>
        <dbReference type="NCBIfam" id="TIGR00445"/>
    </source>
</evidence>
<feature type="binding site" evidence="9">
    <location>
        <position position="184"/>
    </location>
    <ligand>
        <name>Mg(2+)</name>
        <dbReference type="ChEBI" id="CHEBI:18420"/>
    </ligand>
</feature>
<feature type="transmembrane region" description="Helical" evidence="7">
    <location>
        <begin position="240"/>
        <end position="261"/>
    </location>
</feature>
<comment type="subcellular location">
    <subcellularLocation>
        <location evidence="7">Cell membrane</location>
        <topology evidence="7">Multi-pass membrane protein</topology>
    </subcellularLocation>
    <subcellularLocation>
        <location evidence="1">Membrane</location>
        <topology evidence="1">Multi-pass membrane protein</topology>
    </subcellularLocation>
</comment>
<dbReference type="GO" id="GO:0008963">
    <property type="term" value="F:phospho-N-acetylmuramoyl-pentapeptide-transferase activity"/>
    <property type="evidence" value="ECO:0007669"/>
    <property type="project" value="UniProtKB-UniRule"/>
</dbReference>
<dbReference type="NCBIfam" id="TIGR00445">
    <property type="entry name" value="mraY"/>
    <property type="match status" value="1"/>
</dbReference>
<dbReference type="HAMAP" id="MF_00038">
    <property type="entry name" value="MraY"/>
    <property type="match status" value="1"/>
</dbReference>
<dbReference type="CDD" id="cd06852">
    <property type="entry name" value="GT_MraY"/>
    <property type="match status" value="1"/>
</dbReference>
<dbReference type="InterPro" id="IPR003524">
    <property type="entry name" value="PNAcMuramoyl-5peptid_Trfase"/>
</dbReference>
<feature type="transmembrane region" description="Helical" evidence="7">
    <location>
        <begin position="267"/>
        <end position="288"/>
    </location>
</feature>
<keyword evidence="7" id="KW-0133">Cell shape</keyword>
<dbReference type="GO" id="GO:0051301">
    <property type="term" value="P:cell division"/>
    <property type="evidence" value="ECO:0007669"/>
    <property type="project" value="UniProtKB-KW"/>
</dbReference>
<feature type="transmembrane region" description="Helical" evidence="7">
    <location>
        <begin position="162"/>
        <end position="179"/>
    </location>
</feature>
<keyword evidence="7" id="KW-1003">Cell membrane</keyword>
<evidence type="ECO:0000256" key="3">
    <source>
        <dbReference type="ARBA" id="ARBA00022679"/>
    </source>
</evidence>
<reference evidence="10 11" key="1">
    <citation type="submission" date="2016-01" db="EMBL/GenBank/DDBJ databases">
        <authorList>
            <person name="Mitreva M."/>
            <person name="Pepin K.H."/>
            <person name="Mihindukulasuriya K.A."/>
            <person name="Fulton R."/>
            <person name="Fronick C."/>
            <person name="O'Laughlin M."/>
            <person name="Miner T."/>
            <person name="Herter B."/>
            <person name="Rosa B.A."/>
            <person name="Cordes M."/>
            <person name="Tomlinson C."/>
            <person name="Wollam A."/>
            <person name="Palsikar V.B."/>
            <person name="Mardis E.R."/>
            <person name="Wilson R.K."/>
        </authorList>
    </citation>
    <scope>NUCLEOTIDE SEQUENCE [LARGE SCALE GENOMIC DNA]</scope>
    <source>
        <strain evidence="10 11">MJR7738</strain>
    </source>
</reference>
<dbReference type="EC" id="2.7.8.13" evidence="7 8"/>
<protein>
    <recommendedName>
        <fullName evidence="7 8">Phospho-N-acetylmuramoyl-pentapeptide-transferase</fullName>
        <ecNumber evidence="7 8">2.7.8.13</ecNumber>
    </recommendedName>
    <alternativeName>
        <fullName evidence="7">UDP-MurNAc-pentapeptide phosphotransferase</fullName>
    </alternativeName>
</protein>
<dbReference type="PROSITE" id="PS01347">
    <property type="entry name" value="MRAY_1"/>
    <property type="match status" value="1"/>
</dbReference>
<dbReference type="GO" id="GO:0008360">
    <property type="term" value="P:regulation of cell shape"/>
    <property type="evidence" value="ECO:0007669"/>
    <property type="project" value="UniProtKB-KW"/>
</dbReference>
<feature type="transmembrane region" description="Helical" evidence="7">
    <location>
        <begin position="191"/>
        <end position="210"/>
    </location>
</feature>
<evidence type="ECO:0000256" key="9">
    <source>
        <dbReference type="PIRSR" id="PIRSR600715-1"/>
    </source>
</evidence>
<keyword evidence="7" id="KW-0961">Cell wall biogenesis/degradation</keyword>
<dbReference type="GO" id="GO:0005886">
    <property type="term" value="C:plasma membrane"/>
    <property type="evidence" value="ECO:0007669"/>
    <property type="project" value="UniProtKB-SubCell"/>
</dbReference>
<organism evidence="10 11">
    <name type="scientific">Staphylococcus lugdunensis</name>
    <dbReference type="NCBI Taxonomy" id="28035"/>
    <lineage>
        <taxon>Bacteria</taxon>
        <taxon>Bacillati</taxon>
        <taxon>Bacillota</taxon>
        <taxon>Bacilli</taxon>
        <taxon>Bacillales</taxon>
        <taxon>Staphylococcaceae</taxon>
        <taxon>Staphylococcus</taxon>
    </lineage>
</organism>
<keyword evidence="4 7" id="KW-0812">Transmembrane</keyword>
<dbReference type="GO" id="GO:0046872">
    <property type="term" value="F:metal ion binding"/>
    <property type="evidence" value="ECO:0007669"/>
    <property type="project" value="UniProtKB-KW"/>
</dbReference>
<feature type="transmembrane region" description="Helical" evidence="7">
    <location>
        <begin position="127"/>
        <end position="150"/>
    </location>
</feature>
<proteinExistence type="inferred from homology"/>
<dbReference type="Proteomes" id="UP000070063">
    <property type="component" value="Unassembled WGS sequence"/>
</dbReference>
<keyword evidence="7 9" id="KW-0460">Magnesium</keyword>
<keyword evidence="5 7" id="KW-1133">Transmembrane helix</keyword>
<dbReference type="GO" id="GO:0071555">
    <property type="term" value="P:cell wall organization"/>
    <property type="evidence" value="ECO:0007669"/>
    <property type="project" value="UniProtKB-KW"/>
</dbReference>
<dbReference type="GO" id="GO:0009252">
    <property type="term" value="P:peptidoglycan biosynthetic process"/>
    <property type="evidence" value="ECO:0007669"/>
    <property type="project" value="UniProtKB-UniRule"/>
</dbReference>
<feature type="transmembrane region" description="Helical" evidence="7">
    <location>
        <begin position="91"/>
        <end position="115"/>
    </location>
</feature>
<comment type="caution">
    <text evidence="10">The sequence shown here is derived from an EMBL/GenBank/DDBJ whole genome shotgun (WGS) entry which is preliminary data.</text>
</comment>
<keyword evidence="7" id="KW-0573">Peptidoglycan synthesis</keyword>
<feature type="transmembrane region" description="Helical" evidence="7">
    <location>
        <begin position="216"/>
        <end position="233"/>
    </location>
</feature>
<feature type="transmembrane region" description="Helical" evidence="7">
    <location>
        <begin position="315"/>
        <end position="335"/>
    </location>
</feature>
<comment type="similarity">
    <text evidence="2 7">Belongs to the glycosyltransferase 4 family. MraY subfamily.</text>
</comment>